<comment type="caution">
    <text evidence="3">The sequence shown here is derived from an EMBL/GenBank/DDBJ whole genome shotgun (WGS) entry which is preliminary data.</text>
</comment>
<reference evidence="3" key="2">
    <citation type="submission" date="2021-09" db="EMBL/GenBank/DDBJ databases">
        <authorList>
            <person name="Gilroy R."/>
        </authorList>
    </citation>
    <scope>NUCLEOTIDE SEQUENCE</scope>
    <source>
        <strain evidence="3">CHK174-6876</strain>
    </source>
</reference>
<evidence type="ECO:0000313" key="3">
    <source>
        <dbReference type="EMBL" id="HJE97926.1"/>
    </source>
</evidence>
<sequence>MINVDVDAMINPHFDDVLFDEAANKILEGGRGSTKSSVIALNLVCEFLQDPNANVLAMRKVANTIATSVYEQVKWAIYMLQVADQFKFKTSPYKIEHKATGTAFYFSGVDDPQKLKSFIIAKGYVRWLWFEELAEFDSWEEVDMVRASFTRKKLPNGYRVQTYYSYNPPRNVYAWVNQFVKTRRAYPNWYIDHSTYKDVILPDILADDYLDEIETTKNNDPDYYRWMYLGEAVGLGTNVYNTDLFNRLEEIPDDDHVGSLYFSADTGHAASATAVGAYGLLSKRDKNGKPRLVLLDTYYYSPQGKAHKKSPSELSKDIWEFIQRIEQQYEIKAWKYIMDSAEAALRNQMKNDYGLTWTPVKKLKKSHMIEYVQSLLAQGRFYYLPTENNVGIFIPQQEQYQWDEKTVESDDPHVIKEFDHTNDEFQYLIISILRELQLKY</sequence>
<proteinExistence type="predicted"/>
<evidence type="ECO:0000259" key="2">
    <source>
        <dbReference type="Pfam" id="PF17288"/>
    </source>
</evidence>
<reference evidence="3" key="1">
    <citation type="journal article" date="2021" name="PeerJ">
        <title>Extensive microbial diversity within the chicken gut microbiome revealed by metagenomics and culture.</title>
        <authorList>
            <person name="Gilroy R."/>
            <person name="Ravi A."/>
            <person name="Getino M."/>
            <person name="Pursley I."/>
            <person name="Horton D.L."/>
            <person name="Alikhan N.F."/>
            <person name="Baker D."/>
            <person name="Gharbi K."/>
            <person name="Hall N."/>
            <person name="Watson M."/>
            <person name="Adriaenssens E.M."/>
            <person name="Foster-Nyarko E."/>
            <person name="Jarju S."/>
            <person name="Secka A."/>
            <person name="Antonio M."/>
            <person name="Oren A."/>
            <person name="Chaudhuri R.R."/>
            <person name="La Ragione R."/>
            <person name="Hildebrand F."/>
            <person name="Pallen M.J."/>
        </authorList>
    </citation>
    <scope>NUCLEOTIDE SEQUENCE</scope>
    <source>
        <strain evidence="3">CHK174-6876</strain>
    </source>
</reference>
<dbReference type="Gene3D" id="3.40.50.300">
    <property type="entry name" value="P-loop containing nucleotide triphosphate hydrolases"/>
    <property type="match status" value="1"/>
</dbReference>
<dbReference type="AlphaFoldDB" id="A0A921K1P0"/>
<dbReference type="InterPro" id="IPR052380">
    <property type="entry name" value="Viral_DNA_packaging_terminase"/>
</dbReference>
<dbReference type="InterPro" id="IPR027417">
    <property type="entry name" value="P-loop_NTPase"/>
</dbReference>
<organism evidence="3 4">
    <name type="scientific">Ligilactobacillus acidipiscis</name>
    <dbReference type="NCBI Taxonomy" id="89059"/>
    <lineage>
        <taxon>Bacteria</taxon>
        <taxon>Bacillati</taxon>
        <taxon>Bacillota</taxon>
        <taxon>Bacilli</taxon>
        <taxon>Lactobacillales</taxon>
        <taxon>Lactobacillaceae</taxon>
        <taxon>Ligilactobacillus</taxon>
    </lineage>
</organism>
<dbReference type="InterPro" id="IPR035413">
    <property type="entry name" value="Terminase_L_C"/>
</dbReference>
<name>A0A921K1P0_9LACO</name>
<evidence type="ECO:0000259" key="1">
    <source>
        <dbReference type="Pfam" id="PF04466"/>
    </source>
</evidence>
<dbReference type="PANTHER" id="PTHR39184:SF1">
    <property type="entry name" value="PBSX PHAGE TERMINASE LARGE SUBUNIT"/>
    <property type="match status" value="1"/>
</dbReference>
<dbReference type="Proteomes" id="UP000707535">
    <property type="component" value="Unassembled WGS sequence"/>
</dbReference>
<dbReference type="Gene3D" id="3.30.420.280">
    <property type="match status" value="1"/>
</dbReference>
<dbReference type="EMBL" id="DYXG01000095">
    <property type="protein sequence ID" value="HJE97926.1"/>
    <property type="molecule type" value="Genomic_DNA"/>
</dbReference>
<dbReference type="InterPro" id="IPR035412">
    <property type="entry name" value="Terminase_L_N"/>
</dbReference>
<dbReference type="PANTHER" id="PTHR39184">
    <property type="match status" value="1"/>
</dbReference>
<dbReference type="NCBIfam" id="TIGR01547">
    <property type="entry name" value="phage_term_2"/>
    <property type="match status" value="1"/>
</dbReference>
<accession>A0A921K1P0</accession>
<dbReference type="Pfam" id="PF17288">
    <property type="entry name" value="Terminase_3C"/>
    <property type="match status" value="1"/>
</dbReference>
<feature type="domain" description="Phage terminase large subunit C-terminal" evidence="2">
    <location>
        <begin position="265"/>
        <end position="428"/>
    </location>
</feature>
<protein>
    <submittedName>
        <fullName evidence="3">PBSX family phage terminase large subunit</fullName>
    </submittedName>
</protein>
<evidence type="ECO:0000313" key="4">
    <source>
        <dbReference type="Proteomes" id="UP000707535"/>
    </source>
</evidence>
<dbReference type="Pfam" id="PF04466">
    <property type="entry name" value="Terminase_3"/>
    <property type="match status" value="1"/>
</dbReference>
<gene>
    <name evidence="3" type="ORF">K8V00_09915</name>
</gene>
<dbReference type="InterPro" id="IPR006437">
    <property type="entry name" value="Phage_terminase_lsu"/>
</dbReference>
<feature type="domain" description="Phage terminase large subunit N-terminal" evidence="1">
    <location>
        <begin position="24"/>
        <end position="231"/>
    </location>
</feature>